<proteinExistence type="predicted"/>
<keyword evidence="3" id="KW-1185">Reference proteome</keyword>
<dbReference type="EMBL" id="LXQA010203275">
    <property type="protein sequence ID" value="MCI33299.1"/>
    <property type="molecule type" value="Genomic_DNA"/>
</dbReference>
<dbReference type="Proteomes" id="UP000265520">
    <property type="component" value="Unassembled WGS sequence"/>
</dbReference>
<evidence type="ECO:0000313" key="3">
    <source>
        <dbReference type="Proteomes" id="UP000265520"/>
    </source>
</evidence>
<accession>A0A392RAL5</accession>
<dbReference type="AlphaFoldDB" id="A0A392RAL5"/>
<evidence type="ECO:0000313" key="2">
    <source>
        <dbReference type="EMBL" id="MCI33299.1"/>
    </source>
</evidence>
<feature type="compositionally biased region" description="Polar residues" evidence="1">
    <location>
        <begin position="86"/>
        <end position="97"/>
    </location>
</feature>
<evidence type="ECO:0000256" key="1">
    <source>
        <dbReference type="SAM" id="MobiDB-lite"/>
    </source>
</evidence>
<feature type="compositionally biased region" description="Basic and acidic residues" evidence="1">
    <location>
        <begin position="55"/>
        <end position="69"/>
    </location>
</feature>
<reference evidence="2 3" key="1">
    <citation type="journal article" date="2018" name="Front. Plant Sci.">
        <title>Red Clover (Trifolium pratense) and Zigzag Clover (T. medium) - A Picture of Genomic Similarities and Differences.</title>
        <authorList>
            <person name="Dluhosova J."/>
            <person name="Istvanek J."/>
            <person name="Nedelnik J."/>
            <person name="Repkova J."/>
        </authorList>
    </citation>
    <scope>NUCLEOTIDE SEQUENCE [LARGE SCALE GENOMIC DNA]</scope>
    <source>
        <strain evidence="3">cv. 10/8</strain>
        <tissue evidence="2">Leaf</tissue>
    </source>
</reference>
<organism evidence="2 3">
    <name type="scientific">Trifolium medium</name>
    <dbReference type="NCBI Taxonomy" id="97028"/>
    <lineage>
        <taxon>Eukaryota</taxon>
        <taxon>Viridiplantae</taxon>
        <taxon>Streptophyta</taxon>
        <taxon>Embryophyta</taxon>
        <taxon>Tracheophyta</taxon>
        <taxon>Spermatophyta</taxon>
        <taxon>Magnoliopsida</taxon>
        <taxon>eudicotyledons</taxon>
        <taxon>Gunneridae</taxon>
        <taxon>Pentapetalae</taxon>
        <taxon>rosids</taxon>
        <taxon>fabids</taxon>
        <taxon>Fabales</taxon>
        <taxon>Fabaceae</taxon>
        <taxon>Papilionoideae</taxon>
        <taxon>50 kb inversion clade</taxon>
        <taxon>NPAAA clade</taxon>
        <taxon>Hologalegina</taxon>
        <taxon>IRL clade</taxon>
        <taxon>Trifolieae</taxon>
        <taxon>Trifolium</taxon>
    </lineage>
</organism>
<feature type="region of interest" description="Disordered" evidence="1">
    <location>
        <begin position="36"/>
        <end position="103"/>
    </location>
</feature>
<comment type="caution">
    <text evidence="2">The sequence shown here is derived from an EMBL/GenBank/DDBJ whole genome shotgun (WGS) entry which is preliminary data.</text>
</comment>
<sequence length="138" mass="14175">MNGMQVEARSGDPSAVAGASILASLSNIHKDLSLISPPAKACKKQSADNSSQPSDHGDNSPDSEMKDTTNNDESAGFFSSGKDVAASSTTGNENPSLDTMDVDANVGTDVGKMTAANYELRPLLCMLTGSGTEFDLSG</sequence>
<name>A0A392RAL5_9FABA</name>
<feature type="non-terminal residue" evidence="2">
    <location>
        <position position="138"/>
    </location>
</feature>
<protein>
    <submittedName>
        <fullName evidence="2">Katanin p60 ATPase-containing subunit</fullName>
    </submittedName>
</protein>